<feature type="domain" description="HD Cas3-type" evidence="11">
    <location>
        <begin position="14"/>
        <end position="185"/>
    </location>
</feature>
<keyword evidence="7" id="KW-0347">Helicase</keyword>
<dbReference type="NCBIfam" id="TIGR01587">
    <property type="entry name" value="cas3_core"/>
    <property type="match status" value="1"/>
</dbReference>
<evidence type="ECO:0000256" key="6">
    <source>
        <dbReference type="ARBA" id="ARBA00022801"/>
    </source>
</evidence>
<evidence type="ECO:0000259" key="10">
    <source>
        <dbReference type="PROSITE" id="PS51194"/>
    </source>
</evidence>
<evidence type="ECO:0000256" key="2">
    <source>
        <dbReference type="ARBA" id="ARBA00009046"/>
    </source>
</evidence>
<dbReference type="GO" id="GO:0046872">
    <property type="term" value="F:metal ion binding"/>
    <property type="evidence" value="ECO:0007669"/>
    <property type="project" value="UniProtKB-KW"/>
</dbReference>
<evidence type="ECO:0000256" key="3">
    <source>
        <dbReference type="ARBA" id="ARBA00022722"/>
    </source>
</evidence>
<dbReference type="GeneID" id="33323689"/>
<dbReference type="KEGG" id="tce:A3L02_02995"/>
<comment type="similarity">
    <text evidence="1">In the N-terminal section; belongs to the CRISPR-associated nuclease Cas3-HD family.</text>
</comment>
<accession>A0A218P102</accession>
<dbReference type="Proteomes" id="UP000197156">
    <property type="component" value="Chromosome"/>
</dbReference>
<dbReference type="CDD" id="cd09641">
    <property type="entry name" value="Cas3''_I"/>
    <property type="match status" value="1"/>
</dbReference>
<keyword evidence="9" id="KW-0051">Antiviral defense</keyword>
<dbReference type="InterPro" id="IPR014001">
    <property type="entry name" value="Helicase_ATP-bd"/>
</dbReference>
<dbReference type="GO" id="GO:0016787">
    <property type="term" value="F:hydrolase activity"/>
    <property type="evidence" value="ECO:0007669"/>
    <property type="project" value="UniProtKB-KW"/>
</dbReference>
<sequence length="699" mass="79829">MERDELEKLMKEKLAKPDRSLYDHSLGAMRIARELLRKIPHDPELEDCLLEHVFLHDVGKLDDRFQEKLHGERKKAPPHAYLGMELASRFLDCPEPYRTVALASILTHHTDLHPMLYSDELDGKTTLLINRITVSNPTEVARNVRNSLTTGKLARKHGFKGPEGKVKFRALYTLFNGLLRVSDWLDSAGLTASSYHLESGSAVRLAVLNYLKSRGFTPRGYQVEITGRGGGYFRLPTGDGKTETSLLATPDEASKVVYSLPTITTTEAMRRRFESIFGRDNVSFSHGMLFLSLYHRGELDGKLIHRYAMRPVFVSTVDQVLLAFLNYPRFPVREFALRGAHWIVDEIHAYTPFTLSLILDGIEYAAKHLGTKVTVMSATLPGPLREELEKRGLKELLPPRVVEPRYGSRKRVKVKVRDGSLLDAVDEIARARGKVLVVANTVGRARKVYEELSKKRKDVHLLHSRFINADKRRKMELVESIESGILVATQVVEVSLDIDYDVIYTEVAPIDALIQRFGRVNRRGRKNGVAYLFEPEGKEKHLPYDKRAFEETLTLLSELEGIENELDLLKLNDRFYESIWGGYEKKLKERFLWRSTDGLGRITRWSKGGKLLSTRDTFISLPAVPEPFLEKAIECASMWEEMSNEERLRATVYVIEHTVNVPIWTLRGHLHDNDDLREHFGIFGINLGYDEDKGLLEEP</sequence>
<evidence type="ECO:0000259" key="11">
    <source>
        <dbReference type="PROSITE" id="PS51643"/>
    </source>
</evidence>
<feature type="domain" description="Helicase C-terminal" evidence="10">
    <location>
        <begin position="420"/>
        <end position="577"/>
    </location>
</feature>
<dbReference type="Pfam" id="PF01966">
    <property type="entry name" value="HD"/>
    <property type="match status" value="1"/>
</dbReference>
<dbReference type="SUPFAM" id="SSF52540">
    <property type="entry name" value="P-loop containing nucleoside triphosphate hydrolases"/>
    <property type="match status" value="1"/>
</dbReference>
<evidence type="ECO:0000256" key="9">
    <source>
        <dbReference type="ARBA" id="ARBA00023118"/>
    </source>
</evidence>
<evidence type="ECO:0000256" key="5">
    <source>
        <dbReference type="ARBA" id="ARBA00022741"/>
    </source>
</evidence>
<dbReference type="PANTHER" id="PTHR47959">
    <property type="entry name" value="ATP-DEPENDENT RNA HELICASE RHLE-RELATED"/>
    <property type="match status" value="1"/>
</dbReference>
<dbReference type="SMART" id="SM00487">
    <property type="entry name" value="DEXDc"/>
    <property type="match status" value="1"/>
</dbReference>
<dbReference type="InterPro" id="IPR001650">
    <property type="entry name" value="Helicase_C-like"/>
</dbReference>
<comment type="similarity">
    <text evidence="2">In the central section; belongs to the CRISPR-associated helicase Cas3 family.</text>
</comment>
<organism evidence="12 13">
    <name type="scientific">Thermococcus celer Vu 13 = JCM 8558</name>
    <dbReference type="NCBI Taxonomy" id="1293037"/>
    <lineage>
        <taxon>Archaea</taxon>
        <taxon>Methanobacteriati</taxon>
        <taxon>Methanobacteriota</taxon>
        <taxon>Thermococci</taxon>
        <taxon>Thermococcales</taxon>
        <taxon>Thermococcaceae</taxon>
        <taxon>Thermococcus</taxon>
    </lineage>
</organism>
<evidence type="ECO:0000256" key="1">
    <source>
        <dbReference type="ARBA" id="ARBA00006847"/>
    </source>
</evidence>
<dbReference type="PROSITE" id="PS51643">
    <property type="entry name" value="HD_CAS3"/>
    <property type="match status" value="1"/>
</dbReference>
<evidence type="ECO:0000256" key="4">
    <source>
        <dbReference type="ARBA" id="ARBA00022723"/>
    </source>
</evidence>
<dbReference type="PANTHER" id="PTHR47959:SF16">
    <property type="entry name" value="CRISPR-ASSOCIATED NUCLEASE_HELICASE CAS3-RELATED"/>
    <property type="match status" value="1"/>
</dbReference>
<keyword evidence="13" id="KW-1185">Reference proteome</keyword>
<dbReference type="InterPro" id="IPR027417">
    <property type="entry name" value="P-loop_NTPase"/>
</dbReference>
<dbReference type="InterPro" id="IPR006674">
    <property type="entry name" value="HD_domain"/>
</dbReference>
<dbReference type="GO" id="GO:0003724">
    <property type="term" value="F:RNA helicase activity"/>
    <property type="evidence" value="ECO:0007669"/>
    <property type="project" value="TreeGrafter"/>
</dbReference>
<dbReference type="EMBL" id="CP014854">
    <property type="protein sequence ID" value="ASI98606.1"/>
    <property type="molecule type" value="Genomic_DNA"/>
</dbReference>
<dbReference type="InterPro" id="IPR054712">
    <property type="entry name" value="Cas3-like_dom"/>
</dbReference>
<keyword evidence="8" id="KW-0067">ATP-binding</keyword>
<dbReference type="InterPro" id="IPR006483">
    <property type="entry name" value="CRISPR-assoc_Cas3_HD"/>
</dbReference>
<dbReference type="GO" id="GO:0005829">
    <property type="term" value="C:cytosol"/>
    <property type="evidence" value="ECO:0007669"/>
    <property type="project" value="TreeGrafter"/>
</dbReference>
<keyword evidence="12" id="KW-0255">Endonuclease</keyword>
<dbReference type="Gene3D" id="1.10.3210.30">
    <property type="match status" value="1"/>
</dbReference>
<proteinExistence type="inferred from homology"/>
<keyword evidence="5" id="KW-0547">Nucleotide-binding</keyword>
<evidence type="ECO:0000256" key="7">
    <source>
        <dbReference type="ARBA" id="ARBA00022806"/>
    </source>
</evidence>
<protein>
    <submittedName>
        <fullName evidence="12">CRISPR-associated helicase/endonuclease Cas3</fullName>
    </submittedName>
</protein>
<keyword evidence="6" id="KW-0378">Hydrolase</keyword>
<dbReference type="GO" id="GO:0004519">
    <property type="term" value="F:endonuclease activity"/>
    <property type="evidence" value="ECO:0007669"/>
    <property type="project" value="UniProtKB-KW"/>
</dbReference>
<gene>
    <name evidence="12" type="ORF">A3L02_02995</name>
</gene>
<dbReference type="GO" id="GO:0140097">
    <property type="term" value="F:catalytic activity, acting on DNA"/>
    <property type="evidence" value="ECO:0007669"/>
    <property type="project" value="UniProtKB-ARBA"/>
</dbReference>
<dbReference type="AlphaFoldDB" id="A0A218P102"/>
<dbReference type="InterPro" id="IPR050079">
    <property type="entry name" value="DEAD_box_RNA_helicase"/>
</dbReference>
<reference evidence="12 13" key="1">
    <citation type="submission" date="2016-03" db="EMBL/GenBank/DDBJ databases">
        <title>Complete genome sequence of Thermococcus celer.</title>
        <authorList>
            <person name="Oger P.M."/>
        </authorList>
    </citation>
    <scope>NUCLEOTIDE SEQUENCE [LARGE SCALE GENOMIC DNA]</scope>
    <source>
        <strain evidence="12 13">Vu 13</strain>
    </source>
</reference>
<evidence type="ECO:0000313" key="13">
    <source>
        <dbReference type="Proteomes" id="UP000197156"/>
    </source>
</evidence>
<dbReference type="GO" id="GO:0005524">
    <property type="term" value="F:ATP binding"/>
    <property type="evidence" value="ECO:0007669"/>
    <property type="project" value="UniProtKB-KW"/>
</dbReference>
<evidence type="ECO:0000256" key="8">
    <source>
        <dbReference type="ARBA" id="ARBA00022840"/>
    </source>
</evidence>
<dbReference type="InterPro" id="IPR006474">
    <property type="entry name" value="Helicase_Cas3_CRISPR-ass_core"/>
</dbReference>
<dbReference type="OrthoDB" id="43851at2157"/>
<keyword evidence="4" id="KW-0479">Metal-binding</keyword>
<dbReference type="SMART" id="SM00490">
    <property type="entry name" value="HELICc"/>
    <property type="match status" value="1"/>
</dbReference>
<dbReference type="PROSITE" id="PS51194">
    <property type="entry name" value="HELICASE_CTER"/>
    <property type="match status" value="1"/>
</dbReference>
<evidence type="ECO:0000313" key="12">
    <source>
        <dbReference type="EMBL" id="ASI98606.1"/>
    </source>
</evidence>
<keyword evidence="3" id="KW-0540">Nuclease</keyword>
<dbReference type="Gene3D" id="3.40.50.300">
    <property type="entry name" value="P-loop containing nucleotide triphosphate hydrolases"/>
    <property type="match status" value="2"/>
</dbReference>
<dbReference type="Pfam" id="PF22590">
    <property type="entry name" value="Cas3-like_C_2"/>
    <property type="match status" value="1"/>
</dbReference>
<dbReference type="RefSeq" id="WP_088862565.1">
    <property type="nucleotide sequence ID" value="NZ_CP014854.1"/>
</dbReference>
<dbReference type="InterPro" id="IPR038257">
    <property type="entry name" value="CRISPR-assoc_Cas3_HD_sf"/>
</dbReference>
<dbReference type="GO" id="GO:0051607">
    <property type="term" value="P:defense response to virus"/>
    <property type="evidence" value="ECO:0007669"/>
    <property type="project" value="UniProtKB-KW"/>
</dbReference>
<dbReference type="NCBIfam" id="TIGR01596">
    <property type="entry name" value="cas3_HD"/>
    <property type="match status" value="1"/>
</dbReference>
<name>A0A218P102_THECE</name>
<dbReference type="SUPFAM" id="SSF109604">
    <property type="entry name" value="HD-domain/PDEase-like"/>
    <property type="match status" value="1"/>
</dbReference>